<accession>A0A0A8Z5W1</accession>
<protein>
    <submittedName>
        <fullName evidence="1">Uncharacterized protein</fullName>
    </submittedName>
</protein>
<dbReference type="AlphaFoldDB" id="A0A0A8Z5W1"/>
<reference evidence="1" key="1">
    <citation type="submission" date="2014-09" db="EMBL/GenBank/DDBJ databases">
        <authorList>
            <person name="Magalhaes I.L.F."/>
            <person name="Oliveira U."/>
            <person name="Santos F.R."/>
            <person name="Vidigal T.H.D.A."/>
            <person name="Brescovit A.D."/>
            <person name="Santos A.J."/>
        </authorList>
    </citation>
    <scope>NUCLEOTIDE SEQUENCE</scope>
    <source>
        <tissue evidence="1">Shoot tissue taken approximately 20 cm above the soil surface</tissue>
    </source>
</reference>
<name>A0A0A8Z5W1_ARUDO</name>
<sequence>MYVTETIVMETLQPWFQQMARSCHCQRSNKCFF</sequence>
<proteinExistence type="predicted"/>
<reference evidence="1" key="2">
    <citation type="journal article" date="2015" name="Data Brief">
        <title>Shoot transcriptome of the giant reed, Arundo donax.</title>
        <authorList>
            <person name="Barrero R.A."/>
            <person name="Guerrero F.D."/>
            <person name="Moolhuijzen P."/>
            <person name="Goolsby J.A."/>
            <person name="Tidwell J."/>
            <person name="Bellgard S.E."/>
            <person name="Bellgard M.I."/>
        </authorList>
    </citation>
    <scope>NUCLEOTIDE SEQUENCE</scope>
    <source>
        <tissue evidence="1">Shoot tissue taken approximately 20 cm above the soil surface</tissue>
    </source>
</reference>
<dbReference type="EMBL" id="GBRH01265785">
    <property type="protein sequence ID" value="JAD32110.1"/>
    <property type="molecule type" value="Transcribed_RNA"/>
</dbReference>
<organism evidence="1">
    <name type="scientific">Arundo donax</name>
    <name type="common">Giant reed</name>
    <name type="synonym">Donax arundinaceus</name>
    <dbReference type="NCBI Taxonomy" id="35708"/>
    <lineage>
        <taxon>Eukaryota</taxon>
        <taxon>Viridiplantae</taxon>
        <taxon>Streptophyta</taxon>
        <taxon>Embryophyta</taxon>
        <taxon>Tracheophyta</taxon>
        <taxon>Spermatophyta</taxon>
        <taxon>Magnoliopsida</taxon>
        <taxon>Liliopsida</taxon>
        <taxon>Poales</taxon>
        <taxon>Poaceae</taxon>
        <taxon>PACMAD clade</taxon>
        <taxon>Arundinoideae</taxon>
        <taxon>Arundineae</taxon>
        <taxon>Arundo</taxon>
    </lineage>
</organism>
<evidence type="ECO:0000313" key="1">
    <source>
        <dbReference type="EMBL" id="JAD32110.1"/>
    </source>
</evidence>